<proteinExistence type="predicted"/>
<reference evidence="1 2" key="1">
    <citation type="submission" date="2017-09" db="EMBL/GenBank/DDBJ databases">
        <title>Large-scale bioinformatics analysis of Bacillus genomes uncovers conserved roles of natural products in bacterial physiology.</title>
        <authorList>
            <consortium name="Agbiome Team Llc"/>
            <person name="Bleich R.M."/>
            <person name="Grubbs K.J."/>
            <person name="Santa Maria K.C."/>
            <person name="Allen S.E."/>
            <person name="Farag S."/>
            <person name="Shank E.A."/>
            <person name="Bowers A."/>
        </authorList>
    </citation>
    <scope>NUCLEOTIDE SEQUENCE [LARGE SCALE GENOMIC DNA]</scope>
    <source>
        <strain evidence="1 2">AFS096845</strain>
    </source>
</reference>
<evidence type="ECO:0000313" key="1">
    <source>
        <dbReference type="EMBL" id="PEC22585.1"/>
    </source>
</evidence>
<dbReference type="EMBL" id="NVLK01000017">
    <property type="protein sequence ID" value="PEC22585.1"/>
    <property type="molecule type" value="Genomic_DNA"/>
</dbReference>
<dbReference type="AlphaFoldDB" id="A0A2A8IUW6"/>
<dbReference type="Proteomes" id="UP000220006">
    <property type="component" value="Unassembled WGS sequence"/>
</dbReference>
<comment type="caution">
    <text evidence="1">The sequence shown here is derived from an EMBL/GenBank/DDBJ whole genome shotgun (WGS) entry which is preliminary data.</text>
</comment>
<sequence>MKIVILDVTIYSFSFATEQENEVEETRILK</sequence>
<accession>A0A2A8IUW6</accession>
<name>A0A2A8IUW6_BACCE</name>
<gene>
    <name evidence="1" type="ORF">COM96_07955</name>
</gene>
<organism evidence="1 2">
    <name type="scientific">Bacillus cereus</name>
    <dbReference type="NCBI Taxonomy" id="1396"/>
    <lineage>
        <taxon>Bacteria</taxon>
        <taxon>Bacillati</taxon>
        <taxon>Bacillota</taxon>
        <taxon>Bacilli</taxon>
        <taxon>Bacillales</taxon>
        <taxon>Bacillaceae</taxon>
        <taxon>Bacillus</taxon>
        <taxon>Bacillus cereus group</taxon>
    </lineage>
</organism>
<protein>
    <submittedName>
        <fullName evidence="1">Uncharacterized protein</fullName>
    </submittedName>
</protein>
<evidence type="ECO:0000313" key="2">
    <source>
        <dbReference type="Proteomes" id="UP000220006"/>
    </source>
</evidence>